<dbReference type="AlphaFoldDB" id="A0AAJ0EU24"/>
<evidence type="ECO:0000313" key="1">
    <source>
        <dbReference type="EMBL" id="KAK1673898.1"/>
    </source>
</evidence>
<protein>
    <submittedName>
        <fullName evidence="1">Uncharacterized protein</fullName>
    </submittedName>
</protein>
<dbReference type="EMBL" id="JAHMHR010000028">
    <property type="protein sequence ID" value="KAK1673898.1"/>
    <property type="molecule type" value="Genomic_DNA"/>
</dbReference>
<accession>A0AAJ0EU24</accession>
<dbReference type="GeneID" id="85462877"/>
<comment type="caution">
    <text evidence="1">The sequence shown here is derived from an EMBL/GenBank/DDBJ whole genome shotgun (WGS) entry which is preliminary data.</text>
</comment>
<name>A0AAJ0EU24_9PEZI</name>
<sequence length="169" mass="18754">MTATPACVPRAPYISVPNRHLLIVTTPSTPDPRLVKCLCKFPTPIDLARQVPEPVDKTSQPLTHTALFTTSQILTRYVPSPSTLSPDQARVAICDDLLFGLWNGHPFKVSEKYGLRELVVAPDWGTGMECLGYGGDDDEEEDRDDNLRLSYMFGFGEDSWVTGGLMKIR</sequence>
<keyword evidence="2" id="KW-1185">Reference proteome</keyword>
<reference evidence="1" key="1">
    <citation type="submission" date="2021-06" db="EMBL/GenBank/DDBJ databases">
        <title>Comparative genomics, transcriptomics and evolutionary studies reveal genomic signatures of adaptation to plant cell wall in hemibiotrophic fungi.</title>
        <authorList>
            <consortium name="DOE Joint Genome Institute"/>
            <person name="Baroncelli R."/>
            <person name="Diaz J.F."/>
            <person name="Benocci T."/>
            <person name="Peng M."/>
            <person name="Battaglia E."/>
            <person name="Haridas S."/>
            <person name="Andreopoulos W."/>
            <person name="Labutti K."/>
            <person name="Pangilinan J."/>
            <person name="Floch G.L."/>
            <person name="Makela M.R."/>
            <person name="Henrissat B."/>
            <person name="Grigoriev I.V."/>
            <person name="Crouch J.A."/>
            <person name="De Vries R.P."/>
            <person name="Sukno S.A."/>
            <person name="Thon M.R."/>
        </authorList>
    </citation>
    <scope>NUCLEOTIDE SEQUENCE</scope>
    <source>
        <strain evidence="1">CBS 193.32</strain>
    </source>
</reference>
<gene>
    <name evidence="1" type="ORF">BDP55DRAFT_716808</name>
</gene>
<dbReference type="RefSeq" id="XP_060427901.1">
    <property type="nucleotide sequence ID" value="XM_060578351.1"/>
</dbReference>
<evidence type="ECO:0000313" key="2">
    <source>
        <dbReference type="Proteomes" id="UP001224890"/>
    </source>
</evidence>
<proteinExistence type="predicted"/>
<organism evidence="1 2">
    <name type="scientific">Colletotrichum godetiae</name>
    <dbReference type="NCBI Taxonomy" id="1209918"/>
    <lineage>
        <taxon>Eukaryota</taxon>
        <taxon>Fungi</taxon>
        <taxon>Dikarya</taxon>
        <taxon>Ascomycota</taxon>
        <taxon>Pezizomycotina</taxon>
        <taxon>Sordariomycetes</taxon>
        <taxon>Hypocreomycetidae</taxon>
        <taxon>Glomerellales</taxon>
        <taxon>Glomerellaceae</taxon>
        <taxon>Colletotrichum</taxon>
        <taxon>Colletotrichum acutatum species complex</taxon>
    </lineage>
</organism>
<dbReference type="Proteomes" id="UP001224890">
    <property type="component" value="Unassembled WGS sequence"/>
</dbReference>